<evidence type="ECO:0000256" key="1">
    <source>
        <dbReference type="ARBA" id="ARBA00022475"/>
    </source>
</evidence>
<dbReference type="InterPro" id="IPR001173">
    <property type="entry name" value="Glyco_trans_2-like"/>
</dbReference>
<reference evidence="10" key="1">
    <citation type="journal article" date="2013" name="PLoS ONE">
        <title>Metagenomic insights into the carbohydrate-active enzymes carried by the microorganisms adhering to solid digesta in the rumen of cows.</title>
        <authorList>
            <person name="Wang L."/>
            <person name="Hatem A."/>
            <person name="Catalyurek U.V."/>
            <person name="Morrison M."/>
            <person name="Yu Z."/>
        </authorList>
    </citation>
    <scope>NUCLEOTIDE SEQUENCE</scope>
</reference>
<feature type="transmembrane region" description="Helical" evidence="8">
    <location>
        <begin position="241"/>
        <end position="264"/>
    </location>
</feature>
<evidence type="ECO:0000259" key="9">
    <source>
        <dbReference type="Pfam" id="PF00535"/>
    </source>
</evidence>
<sequence length="318" mass="35795">MRYSIMSESENKEKKFVSAVLYLHNDGRYIGEFIKKLHDFMSSTFENSEIICVDDLSGDDTCDALKAAVPSGSNVTVTLIRLSCFHGLEAAMDAGTDLAIGDYVFEFDDIRYGADPDTIRKVYDTCLGGCDIVSAAPKGAGSFGARLFYRLFNRFSNSRYNMVTESFRIISRRAVNRIKGSSNSVAYRKARYAESGLKTDTVTYECRRSGGGRDSAEKRYRMDLGIEVLLLFTDVGYKVSLWLSVFFLLLTLFGGVYSIIAYIISDTADGWPSTILFMSVVFFGVFIILTIIVKYLQILVNLSIRRKHYSFESVEKLR</sequence>
<dbReference type="SUPFAM" id="SSF53448">
    <property type="entry name" value="Nucleotide-diphospho-sugar transferases"/>
    <property type="match status" value="1"/>
</dbReference>
<evidence type="ECO:0000313" key="10">
    <source>
        <dbReference type="EMBL" id="AHF24727.1"/>
    </source>
</evidence>
<dbReference type="PANTHER" id="PTHR48090:SF3">
    <property type="entry name" value="UNDECAPRENYL-PHOSPHATE 4-DEOXY-4-FORMAMIDO-L-ARABINOSE TRANSFERASE"/>
    <property type="match status" value="1"/>
</dbReference>
<dbReference type="GO" id="GO:0009103">
    <property type="term" value="P:lipopolysaccharide biosynthetic process"/>
    <property type="evidence" value="ECO:0007669"/>
    <property type="project" value="UniProtKB-KW"/>
</dbReference>
<keyword evidence="1" id="KW-1003">Cell membrane</keyword>
<keyword evidence="7 8" id="KW-0472">Membrane</keyword>
<keyword evidence="6 8" id="KW-1133">Transmembrane helix</keyword>
<organism evidence="10">
    <name type="scientific">uncultured bacterium Contig783</name>
    <dbReference type="NCBI Taxonomy" id="1393612"/>
    <lineage>
        <taxon>Bacteria</taxon>
        <taxon>environmental samples</taxon>
    </lineage>
</organism>
<evidence type="ECO:0000256" key="5">
    <source>
        <dbReference type="ARBA" id="ARBA00022985"/>
    </source>
</evidence>
<dbReference type="PANTHER" id="PTHR48090">
    <property type="entry name" value="UNDECAPRENYL-PHOSPHATE 4-DEOXY-4-FORMAMIDO-L-ARABINOSE TRANSFERASE-RELATED"/>
    <property type="match status" value="1"/>
</dbReference>
<dbReference type="InterPro" id="IPR029044">
    <property type="entry name" value="Nucleotide-diphossugar_trans"/>
</dbReference>
<accession>W0FPF7</accession>
<feature type="transmembrane region" description="Helical" evidence="8">
    <location>
        <begin position="276"/>
        <end position="296"/>
    </location>
</feature>
<dbReference type="Gene3D" id="3.90.550.10">
    <property type="entry name" value="Spore Coat Polysaccharide Biosynthesis Protein SpsA, Chain A"/>
    <property type="match status" value="1"/>
</dbReference>
<evidence type="ECO:0000256" key="3">
    <source>
        <dbReference type="ARBA" id="ARBA00022679"/>
    </source>
</evidence>
<evidence type="ECO:0000256" key="8">
    <source>
        <dbReference type="SAM" id="Phobius"/>
    </source>
</evidence>
<evidence type="ECO:0000256" key="7">
    <source>
        <dbReference type="ARBA" id="ARBA00023136"/>
    </source>
</evidence>
<dbReference type="EMBL" id="KC246803">
    <property type="protein sequence ID" value="AHF24727.1"/>
    <property type="molecule type" value="Genomic_DNA"/>
</dbReference>
<evidence type="ECO:0000256" key="4">
    <source>
        <dbReference type="ARBA" id="ARBA00022692"/>
    </source>
</evidence>
<keyword evidence="2" id="KW-0328">Glycosyltransferase</keyword>
<evidence type="ECO:0000256" key="2">
    <source>
        <dbReference type="ARBA" id="ARBA00022676"/>
    </source>
</evidence>
<keyword evidence="4 8" id="KW-0812">Transmembrane</keyword>
<evidence type="ECO:0000256" key="6">
    <source>
        <dbReference type="ARBA" id="ARBA00022989"/>
    </source>
</evidence>
<name>W0FPF7_9BACT</name>
<keyword evidence="3 10" id="KW-0808">Transferase</keyword>
<dbReference type="GO" id="GO:0005886">
    <property type="term" value="C:plasma membrane"/>
    <property type="evidence" value="ECO:0007669"/>
    <property type="project" value="TreeGrafter"/>
</dbReference>
<dbReference type="AlphaFoldDB" id="W0FPF7"/>
<dbReference type="InterPro" id="IPR050256">
    <property type="entry name" value="Glycosyltransferase_2"/>
</dbReference>
<protein>
    <submittedName>
        <fullName evidence="10">Glycosyl transferase family 2</fullName>
    </submittedName>
</protein>
<dbReference type="Pfam" id="PF00535">
    <property type="entry name" value="Glycos_transf_2"/>
    <property type="match status" value="1"/>
</dbReference>
<proteinExistence type="predicted"/>
<keyword evidence="5" id="KW-0448">Lipopolysaccharide biosynthesis</keyword>
<dbReference type="GO" id="GO:0099621">
    <property type="term" value="F:undecaprenyl-phosphate 4-deoxy-4-formamido-L-arabinose transferase activity"/>
    <property type="evidence" value="ECO:0007669"/>
    <property type="project" value="TreeGrafter"/>
</dbReference>
<feature type="domain" description="Glycosyltransferase 2-like" evidence="9">
    <location>
        <begin position="18"/>
        <end position="109"/>
    </location>
</feature>